<evidence type="ECO:0000256" key="8">
    <source>
        <dbReference type="ARBA" id="ARBA00022801"/>
    </source>
</evidence>
<evidence type="ECO:0000256" key="6">
    <source>
        <dbReference type="ARBA" id="ARBA00022759"/>
    </source>
</evidence>
<sequence>MPDQSMATGPTMEKERGKAISDKPERQARRFSNVDIISNKDEEENGREIRISTYQSGKDSLANAEADDYVGCGKQKKTRSLKEIDENIVAKKQKLDQQLAAIPAGFLDPLPSDRAVTLSAVPLTIVPVDDAEPLFSHSLSDGQGTMVAMGRSVSRQFWKAGEFEDVVCANSAEYRVGMDRIRVHPRFLHSNATSHKWALGAFAELLDNALDEASNGATYVRVDVMTNIRDNSKMLLIEDNGGGMTSDKMRHCMSLGYSAKSKIANTIGQYGNGFKTSTMRLGADVVVFSRCMDGNRRSASQSIGMLSYTFLMGTQKEDIVVPMIDFEKKGQVWEKVIRSSSDDWSSNLETILQWSPFTSERNLLKQFDFIESQGTRIFIYNLWEDDEGKLELDFETDPQDIRIRVVNQNKQSTERALLHPNSRHFLTYKHSLRSYASILYLRLPPKFRIILRGCDVQHHSIVNDMLHKQQVTYRPQSTTEMSTQHTWMVATVTIGFVKDAHFHGDIQGFNVYHKNRLIKPFWRVWNAAGSSGRGAIGVLEANFVEPAHDKQDFERTIALSRLEARLIVIQKAYWFENCHLIGYSDERSKKRTSPHSRQELVAQPSYRSRLAALSAPPVSGNASQVNPPIEFDRTPTPIAEIPNDRSSPVVFCDINDAPQRAEAVKIKNKDKADSSNAEDGLIAVNGPSSTCVSDSVVKLKQENLDLTRIIDETETRVAVLRGNITLQRDKRESFEKQLVTARRKIEELEKEQAALIKMISEERMQGEEEEEKLRQKLVEASDNIDYLLDKVKRLQEK</sequence>
<dbReference type="GO" id="GO:0016887">
    <property type="term" value="F:ATP hydrolysis activity"/>
    <property type="evidence" value="ECO:0007669"/>
    <property type="project" value="InterPro"/>
</dbReference>
<evidence type="ECO:0000256" key="16">
    <source>
        <dbReference type="SAM" id="Coils"/>
    </source>
</evidence>
<evidence type="ECO:0000256" key="10">
    <source>
        <dbReference type="ARBA" id="ARBA00022853"/>
    </source>
</evidence>
<accession>A0AAN7K7X7</accession>
<keyword evidence="9" id="KW-0067">ATP-binding</keyword>
<dbReference type="PANTHER" id="PTHR23336:SF72">
    <property type="entry name" value="PROTEIN MICRORCHIDIA 5"/>
    <property type="match status" value="1"/>
</dbReference>
<dbReference type="PANTHER" id="PTHR23336">
    <property type="entry name" value="ZINC FINGER CW-TYPE COILED-COIL DOMAIN PROTEIN 3"/>
    <property type="match status" value="1"/>
</dbReference>
<evidence type="ECO:0000256" key="4">
    <source>
        <dbReference type="ARBA" id="ARBA00022722"/>
    </source>
</evidence>
<evidence type="ECO:0000256" key="15">
    <source>
        <dbReference type="ARBA" id="ARBA00023242"/>
    </source>
</evidence>
<keyword evidence="15" id="KW-0539">Nucleus</keyword>
<evidence type="ECO:0000256" key="13">
    <source>
        <dbReference type="ARBA" id="ARBA00023158"/>
    </source>
</evidence>
<keyword evidence="11" id="KW-0694">RNA-binding</keyword>
<dbReference type="GO" id="GO:0006281">
    <property type="term" value="P:DNA repair"/>
    <property type="evidence" value="ECO:0007669"/>
    <property type="project" value="UniProtKB-KW"/>
</dbReference>
<dbReference type="GO" id="GO:0004519">
    <property type="term" value="F:endonuclease activity"/>
    <property type="evidence" value="ECO:0007669"/>
    <property type="project" value="UniProtKB-KW"/>
</dbReference>
<evidence type="ECO:0000256" key="7">
    <source>
        <dbReference type="ARBA" id="ARBA00022763"/>
    </source>
</evidence>
<dbReference type="Pfam" id="PF17942">
    <property type="entry name" value="Morc6_S5"/>
    <property type="match status" value="1"/>
</dbReference>
<feature type="compositionally biased region" description="Basic and acidic residues" evidence="17">
    <location>
        <begin position="12"/>
        <end position="28"/>
    </location>
</feature>
<evidence type="ECO:0000256" key="14">
    <source>
        <dbReference type="ARBA" id="ARBA00023204"/>
    </source>
</evidence>
<feature type="domain" description="Morc S5" evidence="18">
    <location>
        <begin position="430"/>
        <end position="574"/>
    </location>
</feature>
<dbReference type="Proteomes" id="UP001346149">
    <property type="component" value="Unassembled WGS sequence"/>
</dbReference>
<name>A0AAN7K7X7_TRANT</name>
<evidence type="ECO:0000256" key="9">
    <source>
        <dbReference type="ARBA" id="ARBA00022840"/>
    </source>
</evidence>
<dbReference type="Pfam" id="PF13589">
    <property type="entry name" value="HATPase_c_3"/>
    <property type="match status" value="1"/>
</dbReference>
<comment type="similarity">
    <text evidence="3">Belongs to the MORC ATPase protein family.</text>
</comment>
<evidence type="ECO:0000313" key="19">
    <source>
        <dbReference type="EMBL" id="KAK4762345.1"/>
    </source>
</evidence>
<evidence type="ECO:0000256" key="12">
    <source>
        <dbReference type="ARBA" id="ARBA00023054"/>
    </source>
</evidence>
<keyword evidence="14" id="KW-0234">DNA repair</keyword>
<keyword evidence="20" id="KW-1185">Reference proteome</keyword>
<comment type="caution">
    <text evidence="19">The sequence shown here is derived from an EMBL/GenBank/DDBJ whole genome shotgun (WGS) entry which is preliminary data.</text>
</comment>
<organism evidence="19 20">
    <name type="scientific">Trapa natans</name>
    <name type="common">Water chestnut</name>
    <dbReference type="NCBI Taxonomy" id="22666"/>
    <lineage>
        <taxon>Eukaryota</taxon>
        <taxon>Viridiplantae</taxon>
        <taxon>Streptophyta</taxon>
        <taxon>Embryophyta</taxon>
        <taxon>Tracheophyta</taxon>
        <taxon>Spermatophyta</taxon>
        <taxon>Magnoliopsida</taxon>
        <taxon>eudicotyledons</taxon>
        <taxon>Gunneridae</taxon>
        <taxon>Pentapetalae</taxon>
        <taxon>rosids</taxon>
        <taxon>malvids</taxon>
        <taxon>Myrtales</taxon>
        <taxon>Lythraceae</taxon>
        <taxon>Trapa</taxon>
    </lineage>
</organism>
<dbReference type="GO" id="GO:0003723">
    <property type="term" value="F:RNA binding"/>
    <property type="evidence" value="ECO:0007669"/>
    <property type="project" value="UniProtKB-KW"/>
</dbReference>
<dbReference type="AlphaFoldDB" id="A0AAN7K7X7"/>
<keyword evidence="7" id="KW-0227">DNA damage</keyword>
<feature type="region of interest" description="Disordered" evidence="17">
    <location>
        <begin position="1"/>
        <end position="47"/>
    </location>
</feature>
<comment type="subcellular location">
    <subcellularLocation>
        <location evidence="2">Nucleus</location>
    </subcellularLocation>
</comment>
<comment type="cofactor">
    <cofactor evidence="1">
        <name>Mn(2+)</name>
        <dbReference type="ChEBI" id="CHEBI:29035"/>
    </cofactor>
</comment>
<evidence type="ECO:0000256" key="5">
    <source>
        <dbReference type="ARBA" id="ARBA00022741"/>
    </source>
</evidence>
<evidence type="ECO:0000256" key="3">
    <source>
        <dbReference type="ARBA" id="ARBA00007845"/>
    </source>
</evidence>
<reference evidence="19 20" key="1">
    <citation type="journal article" date="2023" name="Hortic Res">
        <title>Pangenome of water caltrop reveals structural variations and asymmetric subgenome divergence after allopolyploidization.</title>
        <authorList>
            <person name="Zhang X."/>
            <person name="Chen Y."/>
            <person name="Wang L."/>
            <person name="Yuan Y."/>
            <person name="Fang M."/>
            <person name="Shi L."/>
            <person name="Lu R."/>
            <person name="Comes H.P."/>
            <person name="Ma Y."/>
            <person name="Chen Y."/>
            <person name="Huang G."/>
            <person name="Zhou Y."/>
            <person name="Zheng Z."/>
            <person name="Qiu Y."/>
        </authorList>
    </citation>
    <scope>NUCLEOTIDE SEQUENCE [LARGE SCALE GENOMIC DNA]</scope>
    <source>
        <strain evidence="19">F231</strain>
    </source>
</reference>
<dbReference type="GO" id="GO:0005634">
    <property type="term" value="C:nucleus"/>
    <property type="evidence" value="ECO:0007669"/>
    <property type="project" value="UniProtKB-SubCell"/>
</dbReference>
<evidence type="ECO:0000256" key="17">
    <source>
        <dbReference type="SAM" id="MobiDB-lite"/>
    </source>
</evidence>
<dbReference type="Gene3D" id="3.30.565.10">
    <property type="entry name" value="Histidine kinase-like ATPase, C-terminal domain"/>
    <property type="match status" value="1"/>
</dbReference>
<keyword evidence="6" id="KW-0255">Endonuclease</keyword>
<keyword evidence="13" id="KW-0943">RNA-mediated gene silencing</keyword>
<dbReference type="InterPro" id="IPR036890">
    <property type="entry name" value="HATPase_C_sf"/>
</dbReference>
<keyword evidence="8" id="KW-0378">Hydrolase</keyword>
<dbReference type="FunFam" id="3.30.565.10:FF:000075">
    <property type="entry name" value="MORC family CW-type zinc finger protein 4"/>
    <property type="match status" value="1"/>
</dbReference>
<keyword evidence="10" id="KW-0156">Chromatin regulator</keyword>
<dbReference type="GO" id="GO:0031047">
    <property type="term" value="P:regulatory ncRNA-mediated gene silencing"/>
    <property type="evidence" value="ECO:0007669"/>
    <property type="project" value="UniProtKB-KW"/>
</dbReference>
<evidence type="ECO:0000256" key="11">
    <source>
        <dbReference type="ARBA" id="ARBA00022884"/>
    </source>
</evidence>
<dbReference type="EMBL" id="JAXQNO010000024">
    <property type="protein sequence ID" value="KAK4762345.1"/>
    <property type="molecule type" value="Genomic_DNA"/>
</dbReference>
<protein>
    <recommendedName>
        <fullName evidence="18">Morc S5 domain-containing protein</fullName>
    </recommendedName>
</protein>
<dbReference type="InterPro" id="IPR045261">
    <property type="entry name" value="MORC_ATPase"/>
</dbReference>
<keyword evidence="12 16" id="KW-0175">Coiled coil</keyword>
<evidence type="ECO:0000256" key="1">
    <source>
        <dbReference type="ARBA" id="ARBA00001936"/>
    </source>
</evidence>
<dbReference type="SUPFAM" id="SSF55874">
    <property type="entry name" value="ATPase domain of HSP90 chaperone/DNA topoisomerase II/histidine kinase"/>
    <property type="match status" value="1"/>
</dbReference>
<evidence type="ECO:0000256" key="2">
    <source>
        <dbReference type="ARBA" id="ARBA00004123"/>
    </source>
</evidence>
<dbReference type="InterPro" id="IPR041006">
    <property type="entry name" value="Morc_S5"/>
</dbReference>
<keyword evidence="4" id="KW-0540">Nuclease</keyword>
<dbReference type="GO" id="GO:0005524">
    <property type="term" value="F:ATP binding"/>
    <property type="evidence" value="ECO:0007669"/>
    <property type="project" value="UniProtKB-KW"/>
</dbReference>
<proteinExistence type="inferred from homology"/>
<feature type="coiled-coil region" evidence="16">
    <location>
        <begin position="696"/>
        <end position="797"/>
    </location>
</feature>
<gene>
    <name evidence="19" type="ORF">SAY86_008113</name>
</gene>
<dbReference type="GO" id="GO:0006325">
    <property type="term" value="P:chromatin organization"/>
    <property type="evidence" value="ECO:0007669"/>
    <property type="project" value="UniProtKB-KW"/>
</dbReference>
<evidence type="ECO:0000259" key="18">
    <source>
        <dbReference type="Pfam" id="PF17942"/>
    </source>
</evidence>
<keyword evidence="5" id="KW-0547">Nucleotide-binding</keyword>
<dbReference type="GO" id="GO:0031349">
    <property type="term" value="P:positive regulation of defense response"/>
    <property type="evidence" value="ECO:0007669"/>
    <property type="project" value="UniProtKB-ARBA"/>
</dbReference>
<evidence type="ECO:0000313" key="20">
    <source>
        <dbReference type="Proteomes" id="UP001346149"/>
    </source>
</evidence>